<dbReference type="PANTHER" id="PTHR10218:SF367">
    <property type="entry name" value="GUANINE NUCLEOTIDE-BINDING PROTEIN G(F) SUBUNIT ALPHA"/>
    <property type="match status" value="1"/>
</dbReference>
<organism evidence="6 7">
    <name type="scientific">Aedes aegypti</name>
    <name type="common">Yellowfever mosquito</name>
    <name type="synonym">Culex aegypti</name>
    <dbReference type="NCBI Taxonomy" id="7159"/>
    <lineage>
        <taxon>Eukaryota</taxon>
        <taxon>Metazoa</taxon>
        <taxon>Ecdysozoa</taxon>
        <taxon>Arthropoda</taxon>
        <taxon>Hexapoda</taxon>
        <taxon>Insecta</taxon>
        <taxon>Pterygota</taxon>
        <taxon>Neoptera</taxon>
        <taxon>Endopterygota</taxon>
        <taxon>Diptera</taxon>
        <taxon>Nematocera</taxon>
        <taxon>Culicoidea</taxon>
        <taxon>Culicidae</taxon>
        <taxon>Culicinae</taxon>
        <taxon>Aedini</taxon>
        <taxon>Aedes</taxon>
        <taxon>Stegomyia</taxon>
    </lineage>
</organism>
<dbReference type="GO" id="GO:0007191">
    <property type="term" value="P:adenylate cyclase-activating dopamine receptor signaling pathway"/>
    <property type="evidence" value="ECO:0007669"/>
    <property type="project" value="TreeGrafter"/>
</dbReference>
<accession>Q16K42</accession>
<keyword evidence="1 4" id="KW-0547">Nucleotide-binding</keyword>
<dbReference type="GO" id="GO:0005834">
    <property type="term" value="C:heterotrimeric G-protein complex"/>
    <property type="evidence" value="ECO:0007669"/>
    <property type="project" value="TreeGrafter"/>
</dbReference>
<feature type="binding site" evidence="5">
    <location>
        <position position="48"/>
    </location>
    <ligand>
        <name>Mg(2+)</name>
        <dbReference type="ChEBI" id="CHEBI:18420"/>
    </ligand>
</feature>
<dbReference type="AlphaFoldDB" id="Q16K42"/>
<proteinExistence type="predicted"/>
<keyword evidence="3" id="KW-0807">Transducer</keyword>
<dbReference type="GO" id="GO:0005525">
    <property type="term" value="F:GTP binding"/>
    <property type="evidence" value="ECO:0007669"/>
    <property type="project" value="UniProtKB-KW"/>
</dbReference>
<keyword evidence="5" id="KW-0479">Metal-binding</keyword>
<keyword evidence="5" id="KW-0460">Magnesium</keyword>
<dbReference type="InterPro" id="IPR001019">
    <property type="entry name" value="Gprotein_alpha_su"/>
</dbReference>
<dbReference type="STRING" id="7159.Q16K42"/>
<dbReference type="EMBL" id="CH477978">
    <property type="protein sequence ID" value="EAT34660.1"/>
    <property type="molecule type" value="Genomic_DNA"/>
</dbReference>
<evidence type="ECO:0000256" key="3">
    <source>
        <dbReference type="ARBA" id="ARBA00023224"/>
    </source>
</evidence>
<dbReference type="GO" id="GO:0003924">
    <property type="term" value="F:GTPase activity"/>
    <property type="evidence" value="ECO:0007669"/>
    <property type="project" value="InterPro"/>
</dbReference>
<evidence type="ECO:0000256" key="5">
    <source>
        <dbReference type="PIRSR" id="PIRSR601019-2"/>
    </source>
</evidence>
<dbReference type="PANTHER" id="PTHR10218">
    <property type="entry name" value="GTP-BINDING PROTEIN ALPHA SUBUNIT"/>
    <property type="match status" value="1"/>
</dbReference>
<dbReference type="Proteomes" id="UP000682892">
    <property type="component" value="Unassembled WGS sequence"/>
</dbReference>
<dbReference type="GO" id="GO:0001664">
    <property type="term" value="F:G protein-coupled receptor binding"/>
    <property type="evidence" value="ECO:0007669"/>
    <property type="project" value="TreeGrafter"/>
</dbReference>
<dbReference type="VEuPathDB" id="VectorBase:AAEL019537"/>
<reference evidence="6" key="1">
    <citation type="submission" date="2005-10" db="EMBL/GenBank/DDBJ databases">
        <authorList>
            <person name="Loftus B.J."/>
            <person name="Nene V.M."/>
            <person name="Hannick L.I."/>
            <person name="Bidwell S."/>
            <person name="Haas B."/>
            <person name="Amedeo P."/>
            <person name="Orvis J."/>
            <person name="Wortman J.R."/>
            <person name="White O.R."/>
            <person name="Salzberg S."/>
            <person name="Shumway M."/>
            <person name="Koo H."/>
            <person name="Zhao Y."/>
            <person name="Holmes M."/>
            <person name="Miller J."/>
            <person name="Schatz M."/>
            <person name="Pop M."/>
            <person name="Pai G."/>
            <person name="Utterback T."/>
            <person name="Rogers Y.-H."/>
            <person name="Kravitz S."/>
            <person name="Fraser C.M."/>
        </authorList>
    </citation>
    <scope>NUCLEOTIDE SEQUENCE</scope>
    <source>
        <strain evidence="6">Liverpool</strain>
    </source>
</reference>
<dbReference type="SUPFAM" id="SSF52540">
    <property type="entry name" value="P-loop containing nucleoside triphosphate hydrolases"/>
    <property type="match status" value="1"/>
</dbReference>
<evidence type="ECO:0000256" key="1">
    <source>
        <dbReference type="ARBA" id="ARBA00022741"/>
    </source>
</evidence>
<protein>
    <submittedName>
        <fullName evidence="6">AAEL013125-PA</fullName>
    </submittedName>
</protein>
<evidence type="ECO:0000256" key="2">
    <source>
        <dbReference type="ARBA" id="ARBA00023134"/>
    </source>
</evidence>
<dbReference type="eggNOG" id="KOG0082">
    <property type="taxonomic scope" value="Eukaryota"/>
</dbReference>
<evidence type="ECO:0000313" key="7">
    <source>
        <dbReference type="Proteomes" id="UP000682892"/>
    </source>
</evidence>
<dbReference type="Pfam" id="PF00503">
    <property type="entry name" value="G-alpha"/>
    <property type="match status" value="1"/>
</dbReference>
<keyword evidence="2 4" id="KW-0342">GTP-binding</keyword>
<name>Q16K42_AEDAE</name>
<reference evidence="6" key="3">
    <citation type="submission" date="2012-09" db="EMBL/GenBank/DDBJ databases">
        <authorList>
            <consortium name="VectorBase"/>
        </authorList>
    </citation>
    <scope>NUCLEOTIDE SEQUENCE</scope>
    <source>
        <strain evidence="6">Liverpool</strain>
    </source>
</reference>
<dbReference type="GO" id="GO:0005737">
    <property type="term" value="C:cytoplasm"/>
    <property type="evidence" value="ECO:0007669"/>
    <property type="project" value="TreeGrafter"/>
</dbReference>
<feature type="binding site" evidence="4">
    <location>
        <begin position="44"/>
        <end position="49"/>
    </location>
    <ligand>
        <name>GTP</name>
        <dbReference type="ChEBI" id="CHEBI:37565"/>
    </ligand>
</feature>
<sequence length="66" mass="7632">MLLKDCFRRPSEEIARRKQLEKRLTQINQKFANSVKILLLGAGESGKTTIIKQMKILHVQNGFSFE</sequence>
<dbReference type="InterPro" id="IPR027417">
    <property type="entry name" value="P-loop_NTPase"/>
</dbReference>
<dbReference type="PhylomeDB" id="Q16K42"/>
<evidence type="ECO:0000313" key="6">
    <source>
        <dbReference type="EMBL" id="EAT34660.1"/>
    </source>
</evidence>
<dbReference type="GO" id="GO:0031683">
    <property type="term" value="F:G-protein beta/gamma-subunit complex binding"/>
    <property type="evidence" value="ECO:0007669"/>
    <property type="project" value="InterPro"/>
</dbReference>
<evidence type="ECO:0000256" key="4">
    <source>
        <dbReference type="PIRSR" id="PIRSR601019-1"/>
    </source>
</evidence>
<dbReference type="Gene3D" id="3.40.50.300">
    <property type="entry name" value="P-loop containing nucleotide triphosphate hydrolases"/>
    <property type="match status" value="1"/>
</dbReference>
<dbReference type="GO" id="GO:0046872">
    <property type="term" value="F:metal ion binding"/>
    <property type="evidence" value="ECO:0007669"/>
    <property type="project" value="UniProtKB-KW"/>
</dbReference>
<reference evidence="6" key="2">
    <citation type="journal article" date="2007" name="Science">
        <title>Genome sequence of Aedes aegypti, a major arbovirus vector.</title>
        <authorList>
            <person name="Nene V."/>
            <person name="Wortman J.R."/>
            <person name="Lawson D."/>
            <person name="Haas B."/>
            <person name="Kodira C."/>
            <person name="Tu Z.J."/>
            <person name="Loftus B."/>
            <person name="Xi Z."/>
            <person name="Megy K."/>
            <person name="Grabherr M."/>
            <person name="Ren Q."/>
            <person name="Zdobnov E.M."/>
            <person name="Lobo N.F."/>
            <person name="Campbell K.S."/>
            <person name="Brown S.E."/>
            <person name="Bonaldo M.F."/>
            <person name="Zhu J."/>
            <person name="Sinkins S.P."/>
            <person name="Hogenkamp D.G."/>
            <person name="Amedeo P."/>
            <person name="Arensburger P."/>
            <person name="Atkinson P.W."/>
            <person name="Bidwell S."/>
            <person name="Biedler J."/>
            <person name="Birney E."/>
            <person name="Bruggner R.V."/>
            <person name="Costas J."/>
            <person name="Coy M.R."/>
            <person name="Crabtree J."/>
            <person name="Crawford M."/>
            <person name="Debruyn B."/>
            <person name="Decaprio D."/>
            <person name="Eiglmeier K."/>
            <person name="Eisenstadt E."/>
            <person name="El-Dorry H."/>
            <person name="Gelbart W.M."/>
            <person name="Gomes S.L."/>
            <person name="Hammond M."/>
            <person name="Hannick L.I."/>
            <person name="Hogan J.R."/>
            <person name="Holmes M.H."/>
            <person name="Jaffe D."/>
            <person name="Johnston J.S."/>
            <person name="Kennedy R.C."/>
            <person name="Koo H."/>
            <person name="Kravitz S."/>
            <person name="Kriventseva E.V."/>
            <person name="Kulp D."/>
            <person name="Labutti K."/>
            <person name="Lee E."/>
            <person name="Li S."/>
            <person name="Lovin D.D."/>
            <person name="Mao C."/>
            <person name="Mauceli E."/>
            <person name="Menck C.F."/>
            <person name="Miller J.R."/>
            <person name="Montgomery P."/>
            <person name="Mori A."/>
            <person name="Nascimento A.L."/>
            <person name="Naveira H.F."/>
            <person name="Nusbaum C."/>
            <person name="O'leary S."/>
            <person name="Orvis J."/>
            <person name="Pertea M."/>
            <person name="Quesneville H."/>
            <person name="Reidenbach K.R."/>
            <person name="Rogers Y.H."/>
            <person name="Roth C.W."/>
            <person name="Schneider J.R."/>
            <person name="Schatz M."/>
            <person name="Shumway M."/>
            <person name="Stanke M."/>
            <person name="Stinson E.O."/>
            <person name="Tubio J.M."/>
            <person name="Vanzee J.P."/>
            <person name="Verjovski-Almeida S."/>
            <person name="Werner D."/>
            <person name="White O."/>
            <person name="Wyder S."/>
            <person name="Zeng Q."/>
            <person name="Zhao Q."/>
            <person name="Zhao Y."/>
            <person name="Hill C.A."/>
            <person name="Raikhel A.S."/>
            <person name="Soares M.B."/>
            <person name="Knudson D.L."/>
            <person name="Lee N.H."/>
            <person name="Galagan J."/>
            <person name="Salzberg S.L."/>
            <person name="Paulsen I.T."/>
            <person name="Dimopoulos G."/>
            <person name="Collins F.H."/>
            <person name="Birren B."/>
            <person name="Fraser-Liggett C.M."/>
            <person name="Severson D.W."/>
        </authorList>
    </citation>
    <scope>NUCLEOTIDE SEQUENCE [LARGE SCALE GENOMIC DNA]</scope>
    <source>
        <strain evidence="6">Liverpool</strain>
    </source>
</reference>
<gene>
    <name evidence="6" type="ORF">AaeL_AAEL013125</name>
</gene>
<dbReference type="HOGENOM" id="CLU_2928660_0_0_1"/>
<dbReference type="GO" id="GO:0007606">
    <property type="term" value="P:sensory perception of chemical stimulus"/>
    <property type="evidence" value="ECO:0007669"/>
    <property type="project" value="TreeGrafter"/>
</dbReference>
<dbReference type="PaxDb" id="7159-AAEL013125-PA"/>